<comment type="caution">
    <text evidence="2">The sequence shown here is derived from an EMBL/GenBank/DDBJ whole genome shotgun (WGS) entry which is preliminary data.</text>
</comment>
<name>A0A8H4VCW2_9HYPO</name>
<dbReference type="GO" id="GO:0043386">
    <property type="term" value="P:mycotoxin biosynthetic process"/>
    <property type="evidence" value="ECO:0007669"/>
    <property type="project" value="UniProtKB-ARBA"/>
</dbReference>
<evidence type="ECO:0000313" key="3">
    <source>
        <dbReference type="Proteomes" id="UP000562929"/>
    </source>
</evidence>
<evidence type="ECO:0000256" key="1">
    <source>
        <dbReference type="ARBA" id="ARBA00022679"/>
    </source>
</evidence>
<accession>A0A8H4VCW2</accession>
<dbReference type="InterPro" id="IPR008949">
    <property type="entry name" value="Isoprenoid_synthase_dom_sf"/>
</dbReference>
<dbReference type="AlphaFoldDB" id="A0A8H4VCW2"/>
<proteinExistence type="predicted"/>
<dbReference type="InterPro" id="IPR000092">
    <property type="entry name" value="Polyprenyl_synt"/>
</dbReference>
<dbReference type="SUPFAM" id="SSF48576">
    <property type="entry name" value="Terpenoid synthases"/>
    <property type="match status" value="1"/>
</dbReference>
<dbReference type="GO" id="GO:0008299">
    <property type="term" value="P:isoprenoid biosynthetic process"/>
    <property type="evidence" value="ECO:0007669"/>
    <property type="project" value="InterPro"/>
</dbReference>
<dbReference type="GO" id="GO:0046165">
    <property type="term" value="P:alcohol biosynthetic process"/>
    <property type="evidence" value="ECO:0007669"/>
    <property type="project" value="UniProtKB-ARBA"/>
</dbReference>
<evidence type="ECO:0000313" key="2">
    <source>
        <dbReference type="EMBL" id="KAF4586004.1"/>
    </source>
</evidence>
<keyword evidence="3" id="KW-1185">Reference proteome</keyword>
<dbReference type="Proteomes" id="UP000562929">
    <property type="component" value="Unassembled WGS sequence"/>
</dbReference>
<sequence>MFVQVTSRIHGLRNPILTSVLLEELESLFLGQALDLSWKVATQCPSKEDYLAMVDRETGSMFRLVLHLLIAARDHNRSNMSQFDDLARLLGR</sequence>
<gene>
    <name evidence="2" type="ORF">GQ602_005309</name>
</gene>
<dbReference type="Gene3D" id="1.10.600.10">
    <property type="entry name" value="Farnesyl Diphosphate Synthase"/>
    <property type="match status" value="1"/>
</dbReference>
<dbReference type="GO" id="GO:0004659">
    <property type="term" value="F:prenyltransferase activity"/>
    <property type="evidence" value="ECO:0007669"/>
    <property type="project" value="InterPro"/>
</dbReference>
<reference evidence="2 3" key="1">
    <citation type="journal article" date="2020" name="G3 (Bethesda)">
        <title>Genetic Underpinnings of Host Manipulation by Ophiocordyceps as Revealed by Comparative Transcriptomics.</title>
        <authorList>
            <person name="Will I."/>
            <person name="Das B."/>
            <person name="Trinh T."/>
            <person name="Brachmann A."/>
            <person name="Ohm R.A."/>
            <person name="de Bekker C."/>
        </authorList>
    </citation>
    <scope>NUCLEOTIDE SEQUENCE [LARGE SCALE GENOMIC DNA]</scope>
    <source>
        <strain evidence="2 3">EC05</strain>
    </source>
</reference>
<protein>
    <submittedName>
        <fullName evidence="2">Geranylgeranyl pyrophosphate synthase</fullName>
    </submittedName>
</protein>
<dbReference type="Pfam" id="PF00348">
    <property type="entry name" value="polyprenyl_synt"/>
    <property type="match status" value="1"/>
</dbReference>
<organism evidence="2 3">
    <name type="scientific">Ophiocordyceps camponoti-floridani</name>
    <dbReference type="NCBI Taxonomy" id="2030778"/>
    <lineage>
        <taxon>Eukaryota</taxon>
        <taxon>Fungi</taxon>
        <taxon>Dikarya</taxon>
        <taxon>Ascomycota</taxon>
        <taxon>Pezizomycotina</taxon>
        <taxon>Sordariomycetes</taxon>
        <taxon>Hypocreomycetidae</taxon>
        <taxon>Hypocreales</taxon>
        <taxon>Ophiocordycipitaceae</taxon>
        <taxon>Ophiocordyceps</taxon>
    </lineage>
</organism>
<dbReference type="EMBL" id="JAACLJ010000005">
    <property type="protein sequence ID" value="KAF4586004.1"/>
    <property type="molecule type" value="Genomic_DNA"/>
</dbReference>
<dbReference type="OrthoDB" id="6921389at2759"/>
<keyword evidence="1" id="KW-0808">Transferase</keyword>